<sequence>MSRKVRWGVLSTANIACEQLIPAIHRAVNAEVVAIASGSGQAQSAAERLEIPKFYDSYQSLLDDSEIDAVYIPLPNHLHREWTSQAARAKKHVLCEKPAALNTREVREILDECGKSNVLFMEAFMYRFHPQHQKVKDLIQDGVIGGVKLMRASFSFFMENREGNIRLASEMGGGAVYDIGCYCINSIRYILGREPVSVRAFGEIENGVDTDARAILNFANGIHAIFDCSFNMAMRNEYEVVGTKGTIRVPQAFRPDIHGGRGIIEIHQELAKKEIAIVANQYQQEVEHFSNCVLSGQQPEYSGENTLKNMKVIDAVLQAIKTGEEVAIDE</sequence>
<dbReference type="GO" id="GO:0000166">
    <property type="term" value="F:nucleotide binding"/>
    <property type="evidence" value="ECO:0007669"/>
    <property type="project" value="InterPro"/>
</dbReference>
<dbReference type="InterPro" id="IPR055170">
    <property type="entry name" value="GFO_IDH_MocA-like_dom"/>
</dbReference>
<feature type="domain" description="GFO/IDH/MocA-like oxidoreductase" evidence="4">
    <location>
        <begin position="132"/>
        <end position="248"/>
    </location>
</feature>
<dbReference type="Proteomes" id="UP000217785">
    <property type="component" value="Unassembled WGS sequence"/>
</dbReference>
<reference evidence="6" key="1">
    <citation type="submission" date="2017-07" db="EMBL/GenBank/DDBJ databases">
        <title>Draft genome sequence of Effusibacillus lacus strain skLN1.</title>
        <authorList>
            <person name="Watanabe M."/>
            <person name="Kojima H."/>
            <person name="Fukui M."/>
        </authorList>
    </citation>
    <scope>NUCLEOTIDE SEQUENCE [LARGE SCALE GENOMIC DNA]</scope>
    <source>
        <strain evidence="6">skLN1</strain>
    </source>
</reference>
<evidence type="ECO:0000313" key="5">
    <source>
        <dbReference type="EMBL" id="GAX91687.1"/>
    </source>
</evidence>
<accession>A0A292YKQ1</accession>
<protein>
    <submittedName>
        <fullName evidence="5">Oxidoreductase</fullName>
    </submittedName>
</protein>
<dbReference type="OrthoDB" id="2350336at2"/>
<dbReference type="PANTHER" id="PTHR22604">
    <property type="entry name" value="OXIDOREDUCTASES"/>
    <property type="match status" value="1"/>
</dbReference>
<dbReference type="InterPro" id="IPR050984">
    <property type="entry name" value="Gfo/Idh/MocA_domain"/>
</dbReference>
<gene>
    <name evidence="5" type="ORF">EFBL_3377</name>
</gene>
<proteinExistence type="inferred from homology"/>
<evidence type="ECO:0000256" key="2">
    <source>
        <dbReference type="ARBA" id="ARBA00023002"/>
    </source>
</evidence>
<dbReference type="EMBL" id="BDUF01000109">
    <property type="protein sequence ID" value="GAX91687.1"/>
    <property type="molecule type" value="Genomic_DNA"/>
</dbReference>
<name>A0A292YKQ1_9BACL</name>
<dbReference type="Gene3D" id="3.40.50.720">
    <property type="entry name" value="NAD(P)-binding Rossmann-like Domain"/>
    <property type="match status" value="1"/>
</dbReference>
<dbReference type="SUPFAM" id="SSF55347">
    <property type="entry name" value="Glyceraldehyde-3-phosphate dehydrogenase-like, C-terminal domain"/>
    <property type="match status" value="1"/>
</dbReference>
<dbReference type="Pfam" id="PF22725">
    <property type="entry name" value="GFO_IDH_MocA_C3"/>
    <property type="match status" value="1"/>
</dbReference>
<dbReference type="PANTHER" id="PTHR22604:SF105">
    <property type="entry name" value="TRANS-1,2-DIHYDROBENZENE-1,2-DIOL DEHYDROGENASE"/>
    <property type="match status" value="1"/>
</dbReference>
<organism evidence="5 6">
    <name type="scientific">Effusibacillus lacus</name>
    <dbReference type="NCBI Taxonomy" id="1348429"/>
    <lineage>
        <taxon>Bacteria</taxon>
        <taxon>Bacillati</taxon>
        <taxon>Bacillota</taxon>
        <taxon>Bacilli</taxon>
        <taxon>Bacillales</taxon>
        <taxon>Alicyclobacillaceae</taxon>
        <taxon>Effusibacillus</taxon>
    </lineage>
</organism>
<dbReference type="RefSeq" id="WP_096183740.1">
    <property type="nucleotide sequence ID" value="NZ_BDUF01000109.1"/>
</dbReference>
<evidence type="ECO:0000313" key="6">
    <source>
        <dbReference type="Proteomes" id="UP000217785"/>
    </source>
</evidence>
<dbReference type="AlphaFoldDB" id="A0A292YKQ1"/>
<dbReference type="Pfam" id="PF01408">
    <property type="entry name" value="GFO_IDH_MocA"/>
    <property type="match status" value="1"/>
</dbReference>
<comment type="caution">
    <text evidence="5">The sequence shown here is derived from an EMBL/GenBank/DDBJ whole genome shotgun (WGS) entry which is preliminary data.</text>
</comment>
<comment type="similarity">
    <text evidence="1">Belongs to the Gfo/Idh/MocA family.</text>
</comment>
<dbReference type="Gene3D" id="3.30.360.10">
    <property type="entry name" value="Dihydrodipicolinate Reductase, domain 2"/>
    <property type="match status" value="1"/>
</dbReference>
<evidence type="ECO:0000259" key="3">
    <source>
        <dbReference type="Pfam" id="PF01408"/>
    </source>
</evidence>
<dbReference type="SUPFAM" id="SSF51735">
    <property type="entry name" value="NAD(P)-binding Rossmann-fold domains"/>
    <property type="match status" value="1"/>
</dbReference>
<evidence type="ECO:0000256" key="1">
    <source>
        <dbReference type="ARBA" id="ARBA00010928"/>
    </source>
</evidence>
<dbReference type="InterPro" id="IPR000683">
    <property type="entry name" value="Gfo/Idh/MocA-like_OxRdtase_N"/>
</dbReference>
<keyword evidence="2" id="KW-0560">Oxidoreductase</keyword>
<dbReference type="InterPro" id="IPR036291">
    <property type="entry name" value="NAD(P)-bd_dom_sf"/>
</dbReference>
<feature type="domain" description="Gfo/Idh/MocA-like oxidoreductase N-terminal" evidence="3">
    <location>
        <begin position="6"/>
        <end position="123"/>
    </location>
</feature>
<keyword evidence="6" id="KW-1185">Reference proteome</keyword>
<evidence type="ECO:0000259" key="4">
    <source>
        <dbReference type="Pfam" id="PF22725"/>
    </source>
</evidence>
<dbReference type="GO" id="GO:0016491">
    <property type="term" value="F:oxidoreductase activity"/>
    <property type="evidence" value="ECO:0007669"/>
    <property type="project" value="UniProtKB-KW"/>
</dbReference>